<feature type="chain" id="PRO_5011742528" description="Lipoprotein" evidence="1">
    <location>
        <begin position="26"/>
        <end position="206"/>
    </location>
</feature>
<dbReference type="Proteomes" id="UP000198951">
    <property type="component" value="Unassembled WGS sequence"/>
</dbReference>
<dbReference type="RefSeq" id="WP_091087648.1">
    <property type="nucleotide sequence ID" value="NZ_FNRD01000004.1"/>
</dbReference>
<dbReference type="EMBL" id="FNRD01000004">
    <property type="protein sequence ID" value="SEA37963.1"/>
    <property type="molecule type" value="Genomic_DNA"/>
</dbReference>
<evidence type="ECO:0008006" key="4">
    <source>
        <dbReference type="Google" id="ProtNLM"/>
    </source>
</evidence>
<keyword evidence="1" id="KW-0732">Signal</keyword>
<dbReference type="OrthoDB" id="798271at2"/>
<sequence>MKFLKIILLSSCALLLNSCASSYHSIDPAALNYLSKNTNNGVTFEYKYSLLDKKYAKKEYKRNLKVIAIKITNNTEKDLVFGRDLVLTYDDNTMLYIMEKETVYRMLKQSPASYLWYLLLSPTQFMKTETNSYGYTETSSSFPIGLILGPGLAGGNMIAASSANKKFNTDLNDYNINGKTIKIGETAYGLIGVNSTTFDSIKIKIQ</sequence>
<gene>
    <name evidence="2" type="ORF">SAMN05443667_1045</name>
</gene>
<keyword evidence="3" id="KW-1185">Reference proteome</keyword>
<proteinExistence type="predicted"/>
<protein>
    <recommendedName>
        <fullName evidence="4">Lipoprotein</fullName>
    </recommendedName>
</protein>
<evidence type="ECO:0000313" key="2">
    <source>
        <dbReference type="EMBL" id="SEA37963.1"/>
    </source>
</evidence>
<dbReference type="AlphaFoldDB" id="A0A1H4APZ2"/>
<name>A0A1H4APZ2_9FLAO</name>
<organism evidence="2 3">
    <name type="scientific">Flavobacterium gillisiae</name>
    <dbReference type="NCBI Taxonomy" id="150146"/>
    <lineage>
        <taxon>Bacteria</taxon>
        <taxon>Pseudomonadati</taxon>
        <taxon>Bacteroidota</taxon>
        <taxon>Flavobacteriia</taxon>
        <taxon>Flavobacteriales</taxon>
        <taxon>Flavobacteriaceae</taxon>
        <taxon>Flavobacterium</taxon>
    </lineage>
</organism>
<feature type="signal peptide" evidence="1">
    <location>
        <begin position="1"/>
        <end position="25"/>
    </location>
</feature>
<accession>A0A1H4APZ2</accession>
<reference evidence="3" key="1">
    <citation type="submission" date="2016-10" db="EMBL/GenBank/DDBJ databases">
        <authorList>
            <person name="Varghese N."/>
            <person name="Submissions S."/>
        </authorList>
    </citation>
    <scope>NUCLEOTIDE SEQUENCE [LARGE SCALE GENOMIC DNA]</scope>
    <source>
        <strain evidence="3">DSM 22376</strain>
    </source>
</reference>
<evidence type="ECO:0000313" key="3">
    <source>
        <dbReference type="Proteomes" id="UP000198951"/>
    </source>
</evidence>
<evidence type="ECO:0000256" key="1">
    <source>
        <dbReference type="SAM" id="SignalP"/>
    </source>
</evidence>